<accession>A0A517RB23</accession>
<dbReference type="Proteomes" id="UP000317171">
    <property type="component" value="Chromosome"/>
</dbReference>
<proteinExistence type="predicted"/>
<name>A0A517RB23_9PLAN</name>
<dbReference type="AlphaFoldDB" id="A0A517RB23"/>
<dbReference type="KEGG" id="gaz:Pan241w_11490"/>
<organism evidence="1 2">
    <name type="scientific">Gimesia alba</name>
    <dbReference type="NCBI Taxonomy" id="2527973"/>
    <lineage>
        <taxon>Bacteria</taxon>
        <taxon>Pseudomonadati</taxon>
        <taxon>Planctomycetota</taxon>
        <taxon>Planctomycetia</taxon>
        <taxon>Planctomycetales</taxon>
        <taxon>Planctomycetaceae</taxon>
        <taxon>Gimesia</taxon>
    </lineage>
</organism>
<gene>
    <name evidence="1" type="ORF">Pan241w_11490</name>
</gene>
<dbReference type="EMBL" id="CP036269">
    <property type="protein sequence ID" value="QDT41090.1"/>
    <property type="molecule type" value="Genomic_DNA"/>
</dbReference>
<evidence type="ECO:0000313" key="2">
    <source>
        <dbReference type="Proteomes" id="UP000317171"/>
    </source>
</evidence>
<sequence length="85" mass="9235">MVTSLEIEAIEMLTASELNDNVISVYEVPGGIVVDCGNMEYTIGAETVAFKSEGATSSTELLADCVRDFRKWADFLEKIGNKLKG</sequence>
<keyword evidence="2" id="KW-1185">Reference proteome</keyword>
<reference evidence="1 2" key="1">
    <citation type="submission" date="2019-02" db="EMBL/GenBank/DDBJ databases">
        <title>Deep-cultivation of Planctomycetes and their phenomic and genomic characterization uncovers novel biology.</title>
        <authorList>
            <person name="Wiegand S."/>
            <person name="Jogler M."/>
            <person name="Boedeker C."/>
            <person name="Pinto D."/>
            <person name="Vollmers J."/>
            <person name="Rivas-Marin E."/>
            <person name="Kohn T."/>
            <person name="Peeters S.H."/>
            <person name="Heuer A."/>
            <person name="Rast P."/>
            <person name="Oberbeckmann S."/>
            <person name="Bunk B."/>
            <person name="Jeske O."/>
            <person name="Meyerdierks A."/>
            <person name="Storesund J.E."/>
            <person name="Kallscheuer N."/>
            <person name="Luecker S."/>
            <person name="Lage O.M."/>
            <person name="Pohl T."/>
            <person name="Merkel B.J."/>
            <person name="Hornburger P."/>
            <person name="Mueller R.-W."/>
            <person name="Bruemmer F."/>
            <person name="Labrenz M."/>
            <person name="Spormann A.M."/>
            <person name="Op den Camp H."/>
            <person name="Overmann J."/>
            <person name="Amann R."/>
            <person name="Jetten M.S.M."/>
            <person name="Mascher T."/>
            <person name="Medema M.H."/>
            <person name="Devos D.P."/>
            <person name="Kaster A.-K."/>
            <person name="Ovreas L."/>
            <person name="Rohde M."/>
            <person name="Galperin M.Y."/>
            <person name="Jogler C."/>
        </authorList>
    </citation>
    <scope>NUCLEOTIDE SEQUENCE [LARGE SCALE GENOMIC DNA]</scope>
    <source>
        <strain evidence="1 2">Pan241w</strain>
    </source>
</reference>
<protein>
    <submittedName>
        <fullName evidence="1">Uncharacterized protein</fullName>
    </submittedName>
</protein>
<evidence type="ECO:0000313" key="1">
    <source>
        <dbReference type="EMBL" id="QDT41090.1"/>
    </source>
</evidence>
<dbReference type="RefSeq" id="WP_145212125.1">
    <property type="nucleotide sequence ID" value="NZ_CP036269.1"/>
</dbReference>